<name>A0A0E9VXS6_ANGAN</name>
<protein>
    <submittedName>
        <fullName evidence="1">Uncharacterized protein</fullName>
    </submittedName>
</protein>
<accession>A0A0E9VXS6</accession>
<evidence type="ECO:0000313" key="1">
    <source>
        <dbReference type="EMBL" id="JAH82944.1"/>
    </source>
</evidence>
<organism evidence="1">
    <name type="scientific">Anguilla anguilla</name>
    <name type="common">European freshwater eel</name>
    <name type="synonym">Muraena anguilla</name>
    <dbReference type="NCBI Taxonomy" id="7936"/>
    <lineage>
        <taxon>Eukaryota</taxon>
        <taxon>Metazoa</taxon>
        <taxon>Chordata</taxon>
        <taxon>Craniata</taxon>
        <taxon>Vertebrata</taxon>
        <taxon>Euteleostomi</taxon>
        <taxon>Actinopterygii</taxon>
        <taxon>Neopterygii</taxon>
        <taxon>Teleostei</taxon>
        <taxon>Anguilliformes</taxon>
        <taxon>Anguillidae</taxon>
        <taxon>Anguilla</taxon>
    </lineage>
</organism>
<dbReference type="AlphaFoldDB" id="A0A0E9VXS6"/>
<sequence length="31" mass="3470">MSHYSNREVQCDSAVCTYSAFTKTLQAGEKN</sequence>
<reference evidence="1" key="2">
    <citation type="journal article" date="2015" name="Fish Shellfish Immunol.">
        <title>Early steps in the European eel (Anguilla anguilla)-Vibrio vulnificus interaction in the gills: Role of the RtxA13 toxin.</title>
        <authorList>
            <person name="Callol A."/>
            <person name="Pajuelo D."/>
            <person name="Ebbesson L."/>
            <person name="Teles M."/>
            <person name="MacKenzie S."/>
            <person name="Amaro C."/>
        </authorList>
    </citation>
    <scope>NUCLEOTIDE SEQUENCE</scope>
</reference>
<dbReference type="EMBL" id="GBXM01025633">
    <property type="protein sequence ID" value="JAH82944.1"/>
    <property type="molecule type" value="Transcribed_RNA"/>
</dbReference>
<proteinExistence type="predicted"/>
<reference evidence="1" key="1">
    <citation type="submission" date="2014-11" db="EMBL/GenBank/DDBJ databases">
        <authorList>
            <person name="Amaro Gonzalez C."/>
        </authorList>
    </citation>
    <scope>NUCLEOTIDE SEQUENCE</scope>
</reference>